<keyword evidence="6" id="KW-0808">Transferase</keyword>
<dbReference type="PANTHER" id="PTHR45138:SF9">
    <property type="entry name" value="DIGUANYLATE CYCLASE DGCM-RELATED"/>
    <property type="match status" value="1"/>
</dbReference>
<evidence type="ECO:0000256" key="2">
    <source>
        <dbReference type="ARBA" id="ARBA00034247"/>
    </source>
</evidence>
<dbReference type="Pfam" id="PF00072">
    <property type="entry name" value="Response_reg"/>
    <property type="match status" value="1"/>
</dbReference>
<protein>
    <recommendedName>
        <fullName evidence="1">diguanylate cyclase</fullName>
        <ecNumber evidence="1">2.7.7.65</ecNumber>
    </recommendedName>
</protein>
<accession>A0ABV8MKQ7</accession>
<dbReference type="InterPro" id="IPR029787">
    <property type="entry name" value="Nucleotide_cyclase"/>
</dbReference>
<reference evidence="7" key="1">
    <citation type="journal article" date="2019" name="Int. J. Syst. Evol. Microbiol.">
        <title>The Global Catalogue of Microorganisms (GCM) 10K type strain sequencing project: providing services to taxonomists for standard genome sequencing and annotation.</title>
        <authorList>
            <consortium name="The Broad Institute Genomics Platform"/>
            <consortium name="The Broad Institute Genome Sequencing Center for Infectious Disease"/>
            <person name="Wu L."/>
            <person name="Ma J."/>
        </authorList>
    </citation>
    <scope>NUCLEOTIDE SEQUENCE [LARGE SCALE GENOMIC DNA]</scope>
    <source>
        <strain evidence="7">LMG 29894</strain>
    </source>
</reference>
<keyword evidence="3" id="KW-0597">Phosphoprotein</keyword>
<dbReference type="EMBL" id="JBHSBU010000001">
    <property type="protein sequence ID" value="MFC4157911.1"/>
    <property type="molecule type" value="Genomic_DNA"/>
</dbReference>
<dbReference type="InterPro" id="IPR000160">
    <property type="entry name" value="GGDEF_dom"/>
</dbReference>
<dbReference type="NCBIfam" id="TIGR00254">
    <property type="entry name" value="GGDEF"/>
    <property type="match status" value="1"/>
</dbReference>
<dbReference type="Proteomes" id="UP001595791">
    <property type="component" value="Unassembled WGS sequence"/>
</dbReference>
<name>A0ABV8MKQ7_9NEIS</name>
<sequence length="326" mass="35675">MSILQNILPSFSDIRTLRPRLLVVDDQSTNIQLLYQVFAADHEVFMATSGEQALAFCQTTPPDLILLDLVMPGMDGFEVCRRLKEDRSTSDIPVIFVTAHDDPAEETRGLDLGAVDFISKPVNPAVVRARVRTQLTLKFQSDLLRRMVFIDGLTGVANRRHFDERLDSEWRRCARSQSPLALIMADVDFFKRYNDCYGHQAGDECLQKVAAVLKDSLNRSADLVARYGGEEFACILPDTDQPGALALAWTMEKAVRALALPHQCSDVAKVVTISLGVSAMVPQPSSAEAALLIQQADAQLYRAKQSGRAQVCGAADGVVPPDGATG</sequence>
<gene>
    <name evidence="6" type="ORF">ACFOW7_00940</name>
</gene>
<dbReference type="EC" id="2.7.7.65" evidence="1"/>
<comment type="catalytic activity">
    <reaction evidence="2">
        <text>2 GTP = 3',3'-c-di-GMP + 2 diphosphate</text>
        <dbReference type="Rhea" id="RHEA:24898"/>
        <dbReference type="ChEBI" id="CHEBI:33019"/>
        <dbReference type="ChEBI" id="CHEBI:37565"/>
        <dbReference type="ChEBI" id="CHEBI:58805"/>
        <dbReference type="EC" id="2.7.7.65"/>
    </reaction>
</comment>
<evidence type="ECO:0000313" key="7">
    <source>
        <dbReference type="Proteomes" id="UP001595791"/>
    </source>
</evidence>
<evidence type="ECO:0000313" key="6">
    <source>
        <dbReference type="EMBL" id="MFC4157911.1"/>
    </source>
</evidence>
<dbReference type="InterPro" id="IPR043128">
    <property type="entry name" value="Rev_trsase/Diguanyl_cyclase"/>
</dbReference>
<dbReference type="SMART" id="SM00448">
    <property type="entry name" value="REC"/>
    <property type="match status" value="1"/>
</dbReference>
<organism evidence="6 7">
    <name type="scientific">Chitinimonas lacunae</name>
    <dbReference type="NCBI Taxonomy" id="1963018"/>
    <lineage>
        <taxon>Bacteria</taxon>
        <taxon>Pseudomonadati</taxon>
        <taxon>Pseudomonadota</taxon>
        <taxon>Betaproteobacteria</taxon>
        <taxon>Neisseriales</taxon>
        <taxon>Chitinibacteraceae</taxon>
        <taxon>Chitinimonas</taxon>
    </lineage>
</organism>
<comment type="caution">
    <text evidence="6">The sequence shown here is derived from an EMBL/GenBank/DDBJ whole genome shotgun (WGS) entry which is preliminary data.</text>
</comment>
<dbReference type="Gene3D" id="3.30.70.270">
    <property type="match status" value="1"/>
</dbReference>
<dbReference type="Gene3D" id="3.40.50.2300">
    <property type="match status" value="1"/>
</dbReference>
<dbReference type="SMART" id="SM00267">
    <property type="entry name" value="GGDEF"/>
    <property type="match status" value="1"/>
</dbReference>
<dbReference type="PANTHER" id="PTHR45138">
    <property type="entry name" value="REGULATORY COMPONENTS OF SENSORY TRANSDUCTION SYSTEM"/>
    <property type="match status" value="1"/>
</dbReference>
<keyword evidence="6" id="KW-0548">Nucleotidyltransferase</keyword>
<feature type="domain" description="Response regulatory" evidence="4">
    <location>
        <begin position="20"/>
        <end position="135"/>
    </location>
</feature>
<dbReference type="InterPro" id="IPR050469">
    <property type="entry name" value="Diguanylate_Cyclase"/>
</dbReference>
<evidence type="ECO:0000256" key="3">
    <source>
        <dbReference type="PROSITE-ProRule" id="PRU00169"/>
    </source>
</evidence>
<dbReference type="InterPro" id="IPR001789">
    <property type="entry name" value="Sig_transdc_resp-reg_receiver"/>
</dbReference>
<dbReference type="SUPFAM" id="SSF52172">
    <property type="entry name" value="CheY-like"/>
    <property type="match status" value="1"/>
</dbReference>
<evidence type="ECO:0000259" key="4">
    <source>
        <dbReference type="PROSITE" id="PS50110"/>
    </source>
</evidence>
<feature type="domain" description="GGDEF" evidence="5">
    <location>
        <begin position="178"/>
        <end position="316"/>
    </location>
</feature>
<dbReference type="Pfam" id="PF00990">
    <property type="entry name" value="GGDEF"/>
    <property type="match status" value="1"/>
</dbReference>
<dbReference type="CDD" id="cd01949">
    <property type="entry name" value="GGDEF"/>
    <property type="match status" value="1"/>
</dbReference>
<dbReference type="PROSITE" id="PS50110">
    <property type="entry name" value="RESPONSE_REGULATORY"/>
    <property type="match status" value="1"/>
</dbReference>
<evidence type="ECO:0000259" key="5">
    <source>
        <dbReference type="PROSITE" id="PS50887"/>
    </source>
</evidence>
<dbReference type="InterPro" id="IPR011006">
    <property type="entry name" value="CheY-like_superfamily"/>
</dbReference>
<dbReference type="GO" id="GO:0052621">
    <property type="term" value="F:diguanylate cyclase activity"/>
    <property type="evidence" value="ECO:0007669"/>
    <property type="project" value="UniProtKB-EC"/>
</dbReference>
<dbReference type="RefSeq" id="WP_378160057.1">
    <property type="nucleotide sequence ID" value="NZ_JBHSBU010000001.1"/>
</dbReference>
<dbReference type="SUPFAM" id="SSF55073">
    <property type="entry name" value="Nucleotide cyclase"/>
    <property type="match status" value="1"/>
</dbReference>
<feature type="modified residue" description="4-aspartylphosphate" evidence="3">
    <location>
        <position position="68"/>
    </location>
</feature>
<dbReference type="PROSITE" id="PS50887">
    <property type="entry name" value="GGDEF"/>
    <property type="match status" value="1"/>
</dbReference>
<proteinExistence type="predicted"/>
<evidence type="ECO:0000256" key="1">
    <source>
        <dbReference type="ARBA" id="ARBA00012528"/>
    </source>
</evidence>
<keyword evidence="7" id="KW-1185">Reference proteome</keyword>